<accession>A3V4B5</accession>
<proteinExistence type="predicted"/>
<dbReference type="RefSeq" id="WP_007204552.1">
    <property type="nucleotide sequence ID" value="NZ_CH672414.1"/>
</dbReference>
<dbReference type="Proteomes" id="UP000004507">
    <property type="component" value="Unassembled WGS sequence"/>
</dbReference>
<reference evidence="2 3" key="1">
    <citation type="submission" date="2006-01" db="EMBL/GenBank/DDBJ databases">
        <authorList>
            <person name="Hagstrom A."/>
            <person name="Ferriera S."/>
            <person name="Johnson J."/>
            <person name="Kravitz S."/>
            <person name="Halpern A."/>
            <person name="Remington K."/>
            <person name="Beeson K."/>
            <person name="Tran B."/>
            <person name="Rogers Y.-H."/>
            <person name="Friedman R."/>
            <person name="Venter J.C."/>
        </authorList>
    </citation>
    <scope>NUCLEOTIDE SEQUENCE [LARGE SCALE GENOMIC DNA]</scope>
    <source>
        <strain evidence="2 3">SKA53</strain>
    </source>
</reference>
<evidence type="ECO:0000313" key="2">
    <source>
        <dbReference type="EMBL" id="EAQ07322.1"/>
    </source>
</evidence>
<keyword evidence="1" id="KW-1133">Transmembrane helix</keyword>
<dbReference type="STRING" id="314232.SKA53_02961"/>
<dbReference type="eggNOG" id="ENOG5033A3W">
    <property type="taxonomic scope" value="Bacteria"/>
</dbReference>
<comment type="caution">
    <text evidence="2">The sequence shown here is derived from an EMBL/GenBank/DDBJ whole genome shotgun (WGS) entry which is preliminary data.</text>
</comment>
<keyword evidence="1" id="KW-0472">Membrane</keyword>
<gene>
    <name evidence="2" type="ORF">SKA53_02961</name>
</gene>
<organism evidence="2 3">
    <name type="scientific">Yoonia vestfoldensis SKA53</name>
    <dbReference type="NCBI Taxonomy" id="314232"/>
    <lineage>
        <taxon>Bacteria</taxon>
        <taxon>Pseudomonadati</taxon>
        <taxon>Pseudomonadota</taxon>
        <taxon>Alphaproteobacteria</taxon>
        <taxon>Rhodobacterales</taxon>
        <taxon>Paracoccaceae</taxon>
        <taxon>Yoonia</taxon>
    </lineage>
</organism>
<dbReference type="AlphaFoldDB" id="A3V4B5"/>
<evidence type="ECO:0000313" key="3">
    <source>
        <dbReference type="Proteomes" id="UP000004507"/>
    </source>
</evidence>
<evidence type="ECO:0000256" key="1">
    <source>
        <dbReference type="SAM" id="Phobius"/>
    </source>
</evidence>
<dbReference type="EMBL" id="AAMS01000003">
    <property type="protein sequence ID" value="EAQ07322.1"/>
    <property type="molecule type" value="Genomic_DNA"/>
</dbReference>
<protein>
    <submittedName>
        <fullName evidence="2">Uncharacterized protein</fullName>
    </submittedName>
</protein>
<name>A3V4B5_9RHOB</name>
<keyword evidence="3" id="KW-1185">Reference proteome</keyword>
<keyword evidence="1" id="KW-0812">Transmembrane</keyword>
<sequence>METSVLDRFESRLRQLETRNAVDAVHRDNVATRLGAIEDTLKWLVRLIIGGMLMAAVSYVVQGGFTL</sequence>
<feature type="transmembrane region" description="Helical" evidence="1">
    <location>
        <begin position="43"/>
        <end position="61"/>
    </location>
</feature>
<dbReference type="HOGENOM" id="CLU_2789812_0_0_5"/>